<organism evidence="2 3">
    <name type="scientific">Phaeodactylum tricornutum (strain CCAP 1055/1)</name>
    <dbReference type="NCBI Taxonomy" id="556484"/>
    <lineage>
        <taxon>Eukaryota</taxon>
        <taxon>Sar</taxon>
        <taxon>Stramenopiles</taxon>
        <taxon>Ochrophyta</taxon>
        <taxon>Bacillariophyta</taxon>
        <taxon>Bacillariophyceae</taxon>
        <taxon>Bacillariophycidae</taxon>
        <taxon>Naviculales</taxon>
        <taxon>Phaeodactylaceae</taxon>
        <taxon>Phaeodactylum</taxon>
    </lineage>
</organism>
<dbReference type="InterPro" id="IPR036869">
    <property type="entry name" value="J_dom_sf"/>
</dbReference>
<evidence type="ECO:0000259" key="1">
    <source>
        <dbReference type="PROSITE" id="PS50076"/>
    </source>
</evidence>
<reference evidence="3" key="2">
    <citation type="submission" date="2008-08" db="EMBL/GenBank/DDBJ databases">
        <authorList>
            <consortium name="Diatom Consortium"/>
            <person name="Grigoriev I."/>
            <person name="Grimwood J."/>
            <person name="Kuo A."/>
            <person name="Otillar R.P."/>
            <person name="Salamov A."/>
            <person name="Detter J.C."/>
            <person name="Lindquist E."/>
            <person name="Shapiro H."/>
            <person name="Lucas S."/>
            <person name="Glavina del Rio T."/>
            <person name="Pitluck S."/>
            <person name="Rokhsar D."/>
            <person name="Bowler C."/>
        </authorList>
    </citation>
    <scope>GENOME REANNOTATION</scope>
    <source>
        <strain evidence="3">CCAP 1055/1</strain>
    </source>
</reference>
<evidence type="ECO:0000313" key="2">
    <source>
        <dbReference type="EMBL" id="EEC48848.1"/>
    </source>
</evidence>
<dbReference type="STRING" id="556484.B7FY29"/>
<dbReference type="PROSITE" id="PS00636">
    <property type="entry name" value="DNAJ_1"/>
    <property type="match status" value="1"/>
</dbReference>
<keyword evidence="3" id="KW-1185">Reference proteome</keyword>
<proteinExistence type="predicted"/>
<dbReference type="CDD" id="cd06257">
    <property type="entry name" value="DnaJ"/>
    <property type="match status" value="1"/>
</dbReference>
<dbReference type="AlphaFoldDB" id="B7FY29"/>
<gene>
    <name evidence="2" type="ORF">PHATRDRAFT_12221</name>
</gene>
<evidence type="ECO:0000313" key="3">
    <source>
        <dbReference type="Proteomes" id="UP000000759"/>
    </source>
</evidence>
<dbReference type="InterPro" id="IPR018253">
    <property type="entry name" value="DnaJ_domain_CS"/>
</dbReference>
<dbReference type="InterPro" id="IPR001623">
    <property type="entry name" value="DnaJ_domain"/>
</dbReference>
<dbReference type="Gene3D" id="1.10.287.110">
    <property type="entry name" value="DnaJ domain"/>
    <property type="match status" value="1"/>
</dbReference>
<dbReference type="PANTHER" id="PTHR44743">
    <property type="entry name" value="PUTATIVE, EXPRESSED-RELATED"/>
    <property type="match status" value="1"/>
</dbReference>
<dbReference type="PaxDb" id="2850-Phatr12221"/>
<dbReference type="SUPFAM" id="SSF46565">
    <property type="entry name" value="Chaperone J-domain"/>
    <property type="match status" value="1"/>
</dbReference>
<feature type="non-terminal residue" evidence="2">
    <location>
        <position position="86"/>
    </location>
</feature>
<dbReference type="SMART" id="SM00271">
    <property type="entry name" value="DnaJ"/>
    <property type="match status" value="1"/>
</dbReference>
<dbReference type="HOGENOM" id="CLU_465048_0_0_1"/>
<dbReference type="PANTHER" id="PTHR44743:SF10">
    <property type="entry name" value="J DOMAIN-CONTAINING PROTEIN"/>
    <property type="match status" value="1"/>
</dbReference>
<dbReference type="PRINTS" id="PR00625">
    <property type="entry name" value="JDOMAIN"/>
</dbReference>
<dbReference type="EMBL" id="CM000610">
    <property type="protein sequence ID" value="EEC48848.1"/>
    <property type="molecule type" value="Genomic_DNA"/>
</dbReference>
<dbReference type="OrthoDB" id="10250354at2759"/>
<reference evidence="2 3" key="1">
    <citation type="journal article" date="2008" name="Nature">
        <title>The Phaeodactylum genome reveals the evolutionary history of diatom genomes.</title>
        <authorList>
            <person name="Bowler C."/>
            <person name="Allen A.E."/>
            <person name="Badger J.H."/>
            <person name="Grimwood J."/>
            <person name="Jabbari K."/>
            <person name="Kuo A."/>
            <person name="Maheswari U."/>
            <person name="Martens C."/>
            <person name="Maumus F."/>
            <person name="Otillar R.P."/>
            <person name="Rayko E."/>
            <person name="Salamov A."/>
            <person name="Vandepoele K."/>
            <person name="Beszteri B."/>
            <person name="Gruber A."/>
            <person name="Heijde M."/>
            <person name="Katinka M."/>
            <person name="Mock T."/>
            <person name="Valentin K."/>
            <person name="Verret F."/>
            <person name="Berges J.A."/>
            <person name="Brownlee C."/>
            <person name="Cadoret J.P."/>
            <person name="Chiovitti A."/>
            <person name="Choi C.J."/>
            <person name="Coesel S."/>
            <person name="De Martino A."/>
            <person name="Detter J.C."/>
            <person name="Durkin C."/>
            <person name="Falciatore A."/>
            <person name="Fournet J."/>
            <person name="Haruta M."/>
            <person name="Huysman M.J."/>
            <person name="Jenkins B.D."/>
            <person name="Jiroutova K."/>
            <person name="Jorgensen R.E."/>
            <person name="Joubert Y."/>
            <person name="Kaplan A."/>
            <person name="Kroger N."/>
            <person name="Kroth P.G."/>
            <person name="La Roche J."/>
            <person name="Lindquist E."/>
            <person name="Lommer M."/>
            <person name="Martin-Jezequel V."/>
            <person name="Lopez P.J."/>
            <person name="Lucas S."/>
            <person name="Mangogna M."/>
            <person name="McGinnis K."/>
            <person name="Medlin L.K."/>
            <person name="Montsant A."/>
            <person name="Oudot-Le Secq M.P."/>
            <person name="Napoli C."/>
            <person name="Obornik M."/>
            <person name="Parker M.S."/>
            <person name="Petit J.L."/>
            <person name="Porcel B.M."/>
            <person name="Poulsen N."/>
            <person name="Robison M."/>
            <person name="Rychlewski L."/>
            <person name="Rynearson T.A."/>
            <person name="Schmutz J."/>
            <person name="Shapiro H."/>
            <person name="Siaut M."/>
            <person name="Stanley M."/>
            <person name="Sussman M.R."/>
            <person name="Taylor A.R."/>
            <person name="Vardi A."/>
            <person name="von Dassow P."/>
            <person name="Vyverman W."/>
            <person name="Willis A."/>
            <person name="Wyrwicz L.S."/>
            <person name="Rokhsar D.S."/>
            <person name="Weissenbach J."/>
            <person name="Armbrust E.V."/>
            <person name="Green B.R."/>
            <person name="Van de Peer Y."/>
            <person name="Grigoriev I.V."/>
        </authorList>
    </citation>
    <scope>NUCLEOTIDE SEQUENCE [LARGE SCALE GENOMIC DNA]</scope>
    <source>
        <strain evidence="2 3">CCAP 1055/1</strain>
    </source>
</reference>
<accession>B7FY29</accession>
<sequence length="86" mass="9939">MLCCCKSFLGADDEESFYTLLNLDRDASVDDIKRAYKRQSLQMHPDKLAQRGHTVTAADQLRFTRMKEAYEILSDPYKREAYDAIG</sequence>
<dbReference type="InParanoid" id="B7FY29"/>
<dbReference type="Proteomes" id="UP000000759">
    <property type="component" value="Chromosome 7"/>
</dbReference>
<dbReference type="RefSeq" id="XP_002179862.1">
    <property type="nucleotide sequence ID" value="XM_002179826.1"/>
</dbReference>
<protein>
    <recommendedName>
        <fullName evidence="1">J domain-containing protein</fullName>
    </recommendedName>
</protein>
<dbReference type="PROSITE" id="PS50076">
    <property type="entry name" value="DNAJ_2"/>
    <property type="match status" value="1"/>
</dbReference>
<feature type="domain" description="J" evidence="1">
    <location>
        <begin position="16"/>
        <end position="86"/>
    </location>
</feature>
<dbReference type="eggNOG" id="KOG0718">
    <property type="taxonomic scope" value="Eukaryota"/>
</dbReference>
<name>B7FY29_PHATC</name>
<dbReference type="GeneID" id="7200623"/>
<dbReference type="Pfam" id="PF00226">
    <property type="entry name" value="DnaJ"/>
    <property type="match status" value="1"/>
</dbReference>
<dbReference type="KEGG" id="pti:PHATRDRAFT_12221"/>